<feature type="transmembrane region" description="Helical" evidence="1">
    <location>
        <begin position="184"/>
        <end position="205"/>
    </location>
</feature>
<dbReference type="EMBL" id="LOXM01000065">
    <property type="protein sequence ID" value="KVG72068.1"/>
    <property type="molecule type" value="Genomic_DNA"/>
</dbReference>
<dbReference type="OrthoDB" id="6711110at2"/>
<keyword evidence="1" id="KW-1133">Transmembrane helix</keyword>
<proteinExistence type="predicted"/>
<feature type="transmembrane region" description="Helical" evidence="1">
    <location>
        <begin position="6"/>
        <end position="24"/>
    </location>
</feature>
<feature type="transmembrane region" description="Helical" evidence="1">
    <location>
        <begin position="152"/>
        <end position="172"/>
    </location>
</feature>
<dbReference type="RefSeq" id="WP_059750128.1">
    <property type="nucleotide sequence ID" value="NZ_LOXM01000065.1"/>
</dbReference>
<dbReference type="Proteomes" id="UP000064029">
    <property type="component" value="Unassembled WGS sequence"/>
</dbReference>
<sequence length="230" mass="25265">MDQRTFVLCLASALLATTTCIYGWKFLKKRNYLLGIEWLIVTVSSTNALIYFATGFEISGLVSHVLDAFSRGFGMPIVAVAGLMAVTHGYKPSARQDVALFAMSFAGTAVLVGAGFIAKVLPYFYVAMWALLSIYLAYFVRRLLGAGQLFHAVTTTVALVAAQVIACIYDFYPIPGDAHNVVLNFFVLALVTWSYVTASLYYAYCALERANRTDRVGDIPSARGRHRRLA</sequence>
<feature type="transmembrane region" description="Helical" evidence="1">
    <location>
        <begin position="98"/>
        <end position="117"/>
    </location>
</feature>
<keyword evidence="1" id="KW-0472">Membrane</keyword>
<protein>
    <recommendedName>
        <fullName evidence="4">Transporter</fullName>
    </recommendedName>
</protein>
<feature type="transmembrane region" description="Helical" evidence="1">
    <location>
        <begin position="68"/>
        <end position="86"/>
    </location>
</feature>
<dbReference type="AlphaFoldDB" id="A0A103RQH2"/>
<evidence type="ECO:0000313" key="3">
    <source>
        <dbReference type="Proteomes" id="UP000064029"/>
    </source>
</evidence>
<comment type="caution">
    <text evidence="2">The sequence shown here is derived from an EMBL/GenBank/DDBJ whole genome shotgun (WGS) entry which is preliminary data.</text>
</comment>
<evidence type="ECO:0008006" key="4">
    <source>
        <dbReference type="Google" id="ProtNLM"/>
    </source>
</evidence>
<gene>
    <name evidence="2" type="ORF">WJ33_19290</name>
</gene>
<evidence type="ECO:0000313" key="2">
    <source>
        <dbReference type="EMBL" id="KVG72068.1"/>
    </source>
</evidence>
<feature type="transmembrane region" description="Helical" evidence="1">
    <location>
        <begin position="36"/>
        <end position="56"/>
    </location>
</feature>
<name>A0A103RQH2_9BURK</name>
<accession>A0A103RQH2</accession>
<keyword evidence="1" id="KW-0812">Transmembrane</keyword>
<evidence type="ECO:0000256" key="1">
    <source>
        <dbReference type="SAM" id="Phobius"/>
    </source>
</evidence>
<organism evidence="2 3">
    <name type="scientific">Burkholderia ubonensis</name>
    <dbReference type="NCBI Taxonomy" id="101571"/>
    <lineage>
        <taxon>Bacteria</taxon>
        <taxon>Pseudomonadati</taxon>
        <taxon>Pseudomonadota</taxon>
        <taxon>Betaproteobacteria</taxon>
        <taxon>Burkholderiales</taxon>
        <taxon>Burkholderiaceae</taxon>
        <taxon>Burkholderia</taxon>
        <taxon>Burkholderia cepacia complex</taxon>
    </lineage>
</organism>
<reference evidence="2 3" key="1">
    <citation type="submission" date="2015-11" db="EMBL/GenBank/DDBJ databases">
        <title>Expanding the genomic diversity of Burkholderia species for the development of highly accurate diagnostics.</title>
        <authorList>
            <person name="Sahl J."/>
            <person name="Keim P."/>
            <person name="Wagner D."/>
        </authorList>
    </citation>
    <scope>NUCLEOTIDE SEQUENCE [LARGE SCALE GENOMIC DNA]</scope>
    <source>
        <strain evidence="2 3">MSMB2036</strain>
    </source>
</reference>
<feature type="transmembrane region" description="Helical" evidence="1">
    <location>
        <begin position="123"/>
        <end position="140"/>
    </location>
</feature>